<organism evidence="1 2">
    <name type="scientific">Archangium lansingense</name>
    <dbReference type="NCBI Taxonomy" id="2995310"/>
    <lineage>
        <taxon>Bacteria</taxon>
        <taxon>Pseudomonadati</taxon>
        <taxon>Myxococcota</taxon>
        <taxon>Myxococcia</taxon>
        <taxon>Myxococcales</taxon>
        <taxon>Cystobacterineae</taxon>
        <taxon>Archangiaceae</taxon>
        <taxon>Archangium</taxon>
    </lineage>
</organism>
<dbReference type="Gene3D" id="1.20.910.10">
    <property type="entry name" value="Heme oxygenase-like"/>
    <property type="match status" value="1"/>
</dbReference>
<evidence type="ECO:0000313" key="2">
    <source>
        <dbReference type="Proteomes" id="UP001207654"/>
    </source>
</evidence>
<evidence type="ECO:0000313" key="1">
    <source>
        <dbReference type="EMBL" id="MCY1077075.1"/>
    </source>
</evidence>
<comment type="caution">
    <text evidence="1">The sequence shown here is derived from an EMBL/GenBank/DDBJ whole genome shotgun (WGS) entry which is preliminary data.</text>
</comment>
<dbReference type="Proteomes" id="UP001207654">
    <property type="component" value="Unassembled WGS sequence"/>
</dbReference>
<keyword evidence="2" id="KW-1185">Reference proteome</keyword>
<dbReference type="InterPro" id="IPR016084">
    <property type="entry name" value="Haem_Oase-like_multi-hlx"/>
</dbReference>
<proteinExistence type="predicted"/>
<dbReference type="SUPFAM" id="SSF48613">
    <property type="entry name" value="Heme oxygenase-like"/>
    <property type="match status" value="1"/>
</dbReference>
<protein>
    <submittedName>
        <fullName evidence="1">Iron-containing redox enzyme family protein</fullName>
    </submittedName>
</protein>
<dbReference type="Pfam" id="PF14518">
    <property type="entry name" value="Haem_oxygenas_2"/>
    <property type="match status" value="1"/>
</dbReference>
<accession>A0ABT4A606</accession>
<reference evidence="1 2" key="1">
    <citation type="submission" date="2022-11" db="EMBL/GenBank/DDBJ databases">
        <title>Minimal conservation of predation-associated metabolite biosynthetic gene clusters underscores biosynthetic potential of Myxococcota including descriptions for ten novel species: Archangium lansinium sp. nov., Myxococcus landrumus sp. nov., Nannocystis bai.</title>
        <authorList>
            <person name="Ahearne A."/>
            <person name="Stevens C."/>
            <person name="Phillips K."/>
        </authorList>
    </citation>
    <scope>NUCLEOTIDE SEQUENCE [LARGE SCALE GENOMIC DNA]</scope>
    <source>
        <strain evidence="1 2">MIWBW</strain>
    </source>
</reference>
<dbReference type="EMBL" id="JAPNKA010000001">
    <property type="protein sequence ID" value="MCY1077075.1"/>
    <property type="molecule type" value="Genomic_DNA"/>
</dbReference>
<name>A0ABT4A606_9BACT</name>
<sequence length="136" mass="15067">MSRTLPTDLFAGRLFSLLGLNRRLHFEYLGALVASEALDPDHNEKVLEGLQRTGLWDTASREYFQVHVELERAHGSGWLDNVTLSAVTAAPEMTAAVLAGAELRLNTCADFYDAMLASFRSARSATADTRETPWPR</sequence>
<dbReference type="RefSeq" id="WP_267535928.1">
    <property type="nucleotide sequence ID" value="NZ_JAPNKA010000001.1"/>
</dbReference>
<gene>
    <name evidence="1" type="ORF">OV287_21580</name>
</gene>